<evidence type="ECO:0000313" key="2">
    <source>
        <dbReference type="Proteomes" id="UP000008225"/>
    </source>
</evidence>
<sequence>MAVSSSTHLISPRLSFLFCPVVLDNSKPFVTMFFPQLELFQGTESLVLVNSHCLHHSYQRTIVTAGKRKRRTVNVYQVLTTLSDGVSLSPQPPPPGFKQFSCLSLLSSWDYRCAPPCPTNFCIFSRDGVSPC</sequence>
<reference evidence="1" key="3">
    <citation type="submission" date="2025-09" db="UniProtKB">
        <authorList>
            <consortium name="Ensembl"/>
        </authorList>
    </citation>
    <scope>IDENTIFICATION</scope>
</reference>
<protein>
    <submittedName>
        <fullName evidence="1">Uncharacterized protein</fullName>
    </submittedName>
</protein>
<evidence type="ECO:0000313" key="1">
    <source>
        <dbReference type="Ensembl" id="ENSCJAP00000093584.1"/>
    </source>
</evidence>
<dbReference type="PANTHER" id="PTHR46254">
    <property type="entry name" value="PROTEIN GVQW1-RELATED"/>
    <property type="match status" value="1"/>
</dbReference>
<keyword evidence="2" id="KW-1185">Reference proteome</keyword>
<reference evidence="1 2" key="1">
    <citation type="submission" date="2009-03" db="EMBL/GenBank/DDBJ databases">
        <authorList>
            <person name="Warren W."/>
            <person name="Ye L."/>
            <person name="Minx P."/>
            <person name="Worley K."/>
            <person name="Gibbs R."/>
            <person name="Wilson R.K."/>
        </authorList>
    </citation>
    <scope>NUCLEOTIDE SEQUENCE [LARGE SCALE GENOMIC DNA]</scope>
</reference>
<dbReference type="Ensembl" id="ENSCJAT00000122823.1">
    <property type="protein sequence ID" value="ENSCJAP00000093584.1"/>
    <property type="gene ID" value="ENSCJAG00000077851.1"/>
</dbReference>
<organism evidence="1 2">
    <name type="scientific">Callithrix jacchus</name>
    <name type="common">White-tufted-ear marmoset</name>
    <name type="synonym">Simia Jacchus</name>
    <dbReference type="NCBI Taxonomy" id="9483"/>
    <lineage>
        <taxon>Eukaryota</taxon>
        <taxon>Metazoa</taxon>
        <taxon>Chordata</taxon>
        <taxon>Craniata</taxon>
        <taxon>Vertebrata</taxon>
        <taxon>Euteleostomi</taxon>
        <taxon>Mammalia</taxon>
        <taxon>Eutheria</taxon>
        <taxon>Euarchontoglires</taxon>
        <taxon>Primates</taxon>
        <taxon>Haplorrhini</taxon>
        <taxon>Platyrrhini</taxon>
        <taxon>Cebidae</taxon>
        <taxon>Callitrichinae</taxon>
        <taxon>Callithrix</taxon>
        <taxon>Callithrix</taxon>
    </lineage>
</organism>
<accession>A0A8I4A4N9</accession>
<dbReference type="GeneTree" id="ENSGT00940000161627"/>
<dbReference type="AlphaFoldDB" id="A0A8I4A4N9"/>
<proteinExistence type="predicted"/>
<reference evidence="1" key="2">
    <citation type="submission" date="2025-08" db="UniProtKB">
        <authorList>
            <consortium name="Ensembl"/>
        </authorList>
    </citation>
    <scope>IDENTIFICATION</scope>
</reference>
<dbReference type="Proteomes" id="UP000008225">
    <property type="component" value="Chromosome 8"/>
</dbReference>
<name>A0A8I4A4N9_CALJA</name>